<organism evidence="2 3">
    <name type="scientific">Carnobacterium iners</name>
    <dbReference type="NCBI Taxonomy" id="1073423"/>
    <lineage>
        <taxon>Bacteria</taxon>
        <taxon>Bacillati</taxon>
        <taxon>Bacillota</taxon>
        <taxon>Bacilli</taxon>
        <taxon>Lactobacillales</taxon>
        <taxon>Carnobacteriaceae</taxon>
        <taxon>Carnobacterium</taxon>
    </lineage>
</organism>
<protein>
    <submittedName>
        <fullName evidence="2">Pimeloyl-ACP methyl ester carboxylesterase</fullName>
    </submittedName>
</protein>
<evidence type="ECO:0000313" key="2">
    <source>
        <dbReference type="EMBL" id="SMH40806.1"/>
    </source>
</evidence>
<dbReference type="InterPro" id="IPR029058">
    <property type="entry name" value="AB_hydrolase_fold"/>
</dbReference>
<dbReference type="Pfam" id="PF00561">
    <property type="entry name" value="Abhydrolase_1"/>
    <property type="match status" value="1"/>
</dbReference>
<evidence type="ECO:0000259" key="1">
    <source>
        <dbReference type="Pfam" id="PF00561"/>
    </source>
</evidence>
<sequence>MNEMKDYVILINEDSLFCHVSGKGDPLLLLHGNEEDHTIFNNQIAYFSKFYQVFALDSRGHGRSDHGKNLLTFEKIVSDIIHVLDYFHLEKTAIIGFSDGGNVGLYLASHYPERVAELVVVGANYRPEGLRKKDFLQVKLLYGYLKWVGTISKSKQRRKEVIDLMWHQIKLNDNDLKRITTRTLIVVGENDVIQKSHTKKINDLIVKSILITLPETTHFLMIEKPDLFNSLVKDFLLETDRGG</sequence>
<accession>A0A1X7NRQ2</accession>
<dbReference type="Gene3D" id="3.40.50.1820">
    <property type="entry name" value="alpha/beta hydrolase"/>
    <property type="match status" value="1"/>
</dbReference>
<name>A0A1X7NRQ2_9LACT</name>
<evidence type="ECO:0000313" key="3">
    <source>
        <dbReference type="Proteomes" id="UP000193435"/>
    </source>
</evidence>
<gene>
    <name evidence="2" type="ORF">SAMN04488700_2425</name>
</gene>
<dbReference type="EMBL" id="FXBJ01000002">
    <property type="protein sequence ID" value="SMH40806.1"/>
    <property type="molecule type" value="Genomic_DNA"/>
</dbReference>
<feature type="domain" description="AB hydrolase-1" evidence="1">
    <location>
        <begin position="26"/>
        <end position="127"/>
    </location>
</feature>
<reference evidence="2 3" key="1">
    <citation type="submission" date="2017-04" db="EMBL/GenBank/DDBJ databases">
        <authorList>
            <person name="Afonso C.L."/>
            <person name="Miller P.J."/>
            <person name="Scott M.A."/>
            <person name="Spackman E."/>
            <person name="Goraichik I."/>
            <person name="Dimitrov K.M."/>
            <person name="Suarez D.L."/>
            <person name="Swayne D.E."/>
        </authorList>
    </citation>
    <scope>NUCLEOTIDE SEQUENCE [LARGE SCALE GENOMIC DNA]</scope>
    <source>
        <strain evidence="2 3">LMG26642</strain>
    </source>
</reference>
<dbReference type="PANTHER" id="PTHR43798">
    <property type="entry name" value="MONOACYLGLYCEROL LIPASE"/>
    <property type="match status" value="1"/>
</dbReference>
<dbReference type="InterPro" id="IPR000073">
    <property type="entry name" value="AB_hydrolase_1"/>
</dbReference>
<dbReference type="PRINTS" id="PR00111">
    <property type="entry name" value="ABHYDROLASE"/>
</dbReference>
<dbReference type="Proteomes" id="UP000193435">
    <property type="component" value="Unassembled WGS sequence"/>
</dbReference>
<keyword evidence="3" id="KW-1185">Reference proteome</keyword>
<dbReference type="InterPro" id="IPR050266">
    <property type="entry name" value="AB_hydrolase_sf"/>
</dbReference>
<dbReference type="AlphaFoldDB" id="A0A1X7NRQ2"/>
<proteinExistence type="predicted"/>
<dbReference type="STRING" id="1073423.SAMN04488700_2425"/>
<dbReference type="SUPFAM" id="SSF53474">
    <property type="entry name" value="alpha/beta-Hydrolases"/>
    <property type="match status" value="1"/>
</dbReference>